<evidence type="ECO:0000313" key="1">
    <source>
        <dbReference type="EMBL" id="MYN19470.1"/>
    </source>
</evidence>
<protein>
    <submittedName>
        <fullName evidence="1">Uncharacterized protein</fullName>
    </submittedName>
</protein>
<dbReference type="RefSeq" id="WP_161091899.1">
    <property type="nucleotide sequence ID" value="NZ_WWCV01000047.1"/>
</dbReference>
<gene>
    <name evidence="1" type="ORF">GTP81_22260</name>
</gene>
<comment type="caution">
    <text evidence="1">The sequence shown here is derived from an EMBL/GenBank/DDBJ whole genome shotgun (WGS) entry which is preliminary data.</text>
</comment>
<dbReference type="AlphaFoldDB" id="A0A845HL53"/>
<evidence type="ECO:0000313" key="2">
    <source>
        <dbReference type="Proteomes" id="UP000484875"/>
    </source>
</evidence>
<dbReference type="EMBL" id="WWCV01000047">
    <property type="protein sequence ID" value="MYN19470.1"/>
    <property type="molecule type" value="Genomic_DNA"/>
</dbReference>
<dbReference type="Proteomes" id="UP000484875">
    <property type="component" value="Unassembled WGS sequence"/>
</dbReference>
<name>A0A845HL53_9BURK</name>
<reference evidence="1 2" key="1">
    <citation type="submission" date="2019-12" db="EMBL/GenBank/DDBJ databases">
        <title>Novel species isolated from a subtropical stream in China.</title>
        <authorList>
            <person name="Lu H."/>
        </authorList>
    </citation>
    <scope>NUCLEOTIDE SEQUENCE [LARGE SCALE GENOMIC DNA]</scope>
    <source>
        <strain evidence="1 2">FT107W</strain>
    </source>
</reference>
<sequence length="75" mass="7844">MQTDLRGGQSAVSQDASWLRIVDQDMCGGDTVPLMLPGALTQIIVQRGDSTGESVAVMVGSIQDSDGERHSSAPL</sequence>
<organism evidence="1 2">
    <name type="scientific">Duganella vulcania</name>
    <dbReference type="NCBI Taxonomy" id="2692166"/>
    <lineage>
        <taxon>Bacteria</taxon>
        <taxon>Pseudomonadati</taxon>
        <taxon>Pseudomonadota</taxon>
        <taxon>Betaproteobacteria</taxon>
        <taxon>Burkholderiales</taxon>
        <taxon>Oxalobacteraceae</taxon>
        <taxon>Telluria group</taxon>
        <taxon>Duganella</taxon>
    </lineage>
</organism>
<proteinExistence type="predicted"/>
<accession>A0A845HL53</accession>
<keyword evidence="2" id="KW-1185">Reference proteome</keyword>